<reference evidence="3" key="1">
    <citation type="submission" date="2016-06" db="UniProtKB">
        <authorList>
            <consortium name="WormBaseParasite"/>
        </authorList>
    </citation>
    <scope>IDENTIFICATION</scope>
</reference>
<accession>A0A182ETR9</accession>
<evidence type="ECO:0000313" key="1">
    <source>
        <dbReference type="EMBL" id="VDM96407.1"/>
    </source>
</evidence>
<dbReference type="OrthoDB" id="5846338at2759"/>
<dbReference type="Proteomes" id="UP000271087">
    <property type="component" value="Unassembled WGS sequence"/>
</dbReference>
<evidence type="ECO:0000313" key="2">
    <source>
        <dbReference type="Proteomes" id="UP000271087"/>
    </source>
</evidence>
<proteinExistence type="predicted"/>
<reference evidence="1 2" key="2">
    <citation type="submission" date="2018-08" db="EMBL/GenBank/DDBJ databases">
        <authorList>
            <person name="Laetsch R D."/>
            <person name="Stevens L."/>
            <person name="Kumar S."/>
            <person name="Blaxter L. M."/>
        </authorList>
    </citation>
    <scope>NUCLEOTIDE SEQUENCE [LARGE SCALE GENOMIC DNA]</scope>
</reference>
<protein>
    <submittedName>
        <fullName evidence="3">60S ribosomal protein L40</fullName>
    </submittedName>
</protein>
<dbReference type="AlphaFoldDB" id="A0A182ETR9"/>
<sequence>MRNVSVPDQLDDHRSGNISEEQIQEVIADNEAFVITPVPLSLGDRNVMNEVIKKLIKRRANRICGTRLVDAIIKLCKGCVKPIGSKRVKHKR</sequence>
<keyword evidence="2" id="KW-1185">Reference proteome</keyword>
<name>A0A182ETR9_ONCOC</name>
<dbReference type="WBParaSite" id="nOo.2.0.1.t11546-RA">
    <property type="protein sequence ID" value="nOo.2.0.1.t11546-RA"/>
    <property type="gene ID" value="nOo.2.0.1.g11546"/>
</dbReference>
<gene>
    <name evidence="1" type="ORF">NOO_LOCUS11546</name>
</gene>
<evidence type="ECO:0000313" key="3">
    <source>
        <dbReference type="WBParaSite" id="nOo.2.0.1.t11546-RA"/>
    </source>
</evidence>
<dbReference type="EMBL" id="UYRW01008200">
    <property type="protein sequence ID" value="VDM96407.1"/>
    <property type="molecule type" value="Genomic_DNA"/>
</dbReference>
<organism evidence="3">
    <name type="scientific">Onchocerca ochengi</name>
    <name type="common">Filarial nematode worm</name>
    <dbReference type="NCBI Taxonomy" id="42157"/>
    <lineage>
        <taxon>Eukaryota</taxon>
        <taxon>Metazoa</taxon>
        <taxon>Ecdysozoa</taxon>
        <taxon>Nematoda</taxon>
        <taxon>Chromadorea</taxon>
        <taxon>Rhabditida</taxon>
        <taxon>Spirurina</taxon>
        <taxon>Spiruromorpha</taxon>
        <taxon>Filarioidea</taxon>
        <taxon>Onchocercidae</taxon>
        <taxon>Onchocerca</taxon>
    </lineage>
</organism>